<dbReference type="EMBL" id="BSDQ01000001">
    <property type="protein sequence ID" value="GLI32372.1"/>
    <property type="molecule type" value="Genomic_DNA"/>
</dbReference>
<dbReference type="SUPFAM" id="SSF81345">
    <property type="entry name" value="ABC transporter involved in vitamin B12 uptake, BtuC"/>
    <property type="match status" value="1"/>
</dbReference>
<keyword evidence="10" id="KW-1185">Reference proteome</keyword>
<evidence type="ECO:0000256" key="5">
    <source>
        <dbReference type="ARBA" id="ARBA00022692"/>
    </source>
</evidence>
<dbReference type="InterPro" id="IPR037294">
    <property type="entry name" value="ABC_BtuC-like"/>
</dbReference>
<protein>
    <recommendedName>
        <fullName evidence="11">Iron ABC transporter permease</fullName>
    </recommendedName>
</protein>
<keyword evidence="6 8" id="KW-1133">Transmembrane helix</keyword>
<evidence type="ECO:0000256" key="2">
    <source>
        <dbReference type="ARBA" id="ARBA00007935"/>
    </source>
</evidence>
<dbReference type="Proteomes" id="UP001144451">
    <property type="component" value="Unassembled WGS sequence"/>
</dbReference>
<dbReference type="RefSeq" id="WP_377802536.1">
    <property type="nucleotide sequence ID" value="NZ_JBHRWC010000002.1"/>
</dbReference>
<keyword evidence="4" id="KW-1003">Cell membrane</keyword>
<evidence type="ECO:0000256" key="1">
    <source>
        <dbReference type="ARBA" id="ARBA00004651"/>
    </source>
</evidence>
<keyword evidence="5 8" id="KW-0812">Transmembrane</keyword>
<evidence type="ECO:0000256" key="6">
    <source>
        <dbReference type="ARBA" id="ARBA00022989"/>
    </source>
</evidence>
<keyword evidence="3" id="KW-0813">Transport</keyword>
<reference evidence="9" key="1">
    <citation type="submission" date="2022-12" db="EMBL/GenBank/DDBJ databases">
        <title>Reference genome sequencing for broad-spectrum identification of bacterial and archaeal isolates by mass spectrometry.</title>
        <authorList>
            <person name="Sekiguchi Y."/>
            <person name="Tourlousse D.M."/>
        </authorList>
    </citation>
    <scope>NUCLEOTIDE SEQUENCE</scope>
    <source>
        <strain evidence="9">5-2</strain>
    </source>
</reference>
<sequence>MLSGVVLVALVDVLGRTLIAPAQVPAGLMVSLIEAPYLAWLLWRSRV</sequence>
<accession>A0ABQ5RL53</accession>
<evidence type="ECO:0008006" key="11">
    <source>
        <dbReference type="Google" id="ProtNLM"/>
    </source>
</evidence>
<gene>
    <name evidence="9" type="ORF">BCONGLO52_32130</name>
</gene>
<evidence type="ECO:0000256" key="8">
    <source>
        <dbReference type="SAM" id="Phobius"/>
    </source>
</evidence>
<dbReference type="Pfam" id="PF01032">
    <property type="entry name" value="FecCD"/>
    <property type="match status" value="1"/>
</dbReference>
<name>A0ABQ5RL53_9MICO</name>
<evidence type="ECO:0000256" key="3">
    <source>
        <dbReference type="ARBA" id="ARBA00022448"/>
    </source>
</evidence>
<proteinExistence type="inferred from homology"/>
<comment type="similarity">
    <text evidence="2">Belongs to the binding-protein-dependent transport system permease family. FecCD subfamily.</text>
</comment>
<dbReference type="InterPro" id="IPR000522">
    <property type="entry name" value="ABC_transptr_permease_BtuC"/>
</dbReference>
<dbReference type="Gene3D" id="1.10.3470.10">
    <property type="entry name" value="ABC transporter involved in vitamin B12 uptake, BtuC"/>
    <property type="match status" value="1"/>
</dbReference>
<evidence type="ECO:0000256" key="4">
    <source>
        <dbReference type="ARBA" id="ARBA00022475"/>
    </source>
</evidence>
<organism evidence="9 10">
    <name type="scientific">Brachybacterium conglomeratum</name>
    <dbReference type="NCBI Taxonomy" id="47846"/>
    <lineage>
        <taxon>Bacteria</taxon>
        <taxon>Bacillati</taxon>
        <taxon>Actinomycetota</taxon>
        <taxon>Actinomycetes</taxon>
        <taxon>Micrococcales</taxon>
        <taxon>Dermabacteraceae</taxon>
        <taxon>Brachybacterium</taxon>
    </lineage>
</organism>
<feature type="transmembrane region" description="Helical" evidence="8">
    <location>
        <begin position="25"/>
        <end position="43"/>
    </location>
</feature>
<evidence type="ECO:0000313" key="10">
    <source>
        <dbReference type="Proteomes" id="UP001144451"/>
    </source>
</evidence>
<evidence type="ECO:0000256" key="7">
    <source>
        <dbReference type="ARBA" id="ARBA00023136"/>
    </source>
</evidence>
<comment type="subcellular location">
    <subcellularLocation>
        <location evidence="1">Cell membrane</location>
        <topology evidence="1">Multi-pass membrane protein</topology>
    </subcellularLocation>
</comment>
<keyword evidence="7 8" id="KW-0472">Membrane</keyword>
<evidence type="ECO:0000313" key="9">
    <source>
        <dbReference type="EMBL" id="GLI32372.1"/>
    </source>
</evidence>
<comment type="caution">
    <text evidence="9">The sequence shown here is derived from an EMBL/GenBank/DDBJ whole genome shotgun (WGS) entry which is preliminary data.</text>
</comment>